<reference evidence="5" key="1">
    <citation type="submission" date="2022-10" db="EMBL/GenBank/DDBJ databases">
        <title>WGS of marine actinomycetes from Thailand.</title>
        <authorList>
            <person name="Thawai C."/>
        </authorList>
    </citation>
    <scope>NUCLEOTIDE SEQUENCE</scope>
    <source>
        <strain evidence="5">SW21</strain>
    </source>
</reference>
<evidence type="ECO:0000313" key="6">
    <source>
        <dbReference type="Proteomes" id="UP001143347"/>
    </source>
</evidence>
<dbReference type="PANTHER" id="PTHR44845:SF4">
    <property type="entry name" value="NONRIBOSOMAL PEPTIDE SYNTHASE INPA"/>
    <property type="match status" value="1"/>
</dbReference>
<dbReference type="InterPro" id="IPR020806">
    <property type="entry name" value="PKS_PP-bd"/>
</dbReference>
<proteinExistence type="predicted"/>
<dbReference type="PROSITE" id="PS00455">
    <property type="entry name" value="AMP_BINDING"/>
    <property type="match status" value="1"/>
</dbReference>
<dbReference type="PROSITE" id="PS50075">
    <property type="entry name" value="CARRIER"/>
    <property type="match status" value="1"/>
</dbReference>
<dbReference type="InterPro" id="IPR020845">
    <property type="entry name" value="AMP-binding_CS"/>
</dbReference>
<evidence type="ECO:0000259" key="4">
    <source>
        <dbReference type="PROSITE" id="PS50075"/>
    </source>
</evidence>
<keyword evidence="3" id="KW-0597">Phosphoprotein</keyword>
<dbReference type="Proteomes" id="UP001143347">
    <property type="component" value="Unassembled WGS sequence"/>
</dbReference>
<dbReference type="Pfam" id="PF00550">
    <property type="entry name" value="PP-binding"/>
    <property type="match status" value="1"/>
</dbReference>
<protein>
    <submittedName>
        <fullName evidence="5">AMP-binding protein</fullName>
    </submittedName>
</protein>
<dbReference type="InterPro" id="IPR001031">
    <property type="entry name" value="Thioesterase"/>
</dbReference>
<dbReference type="SUPFAM" id="SSF53474">
    <property type="entry name" value="alpha/beta-Hydrolases"/>
    <property type="match status" value="1"/>
</dbReference>
<dbReference type="Pfam" id="PF00975">
    <property type="entry name" value="Thioesterase"/>
    <property type="match status" value="1"/>
</dbReference>
<dbReference type="InterPro" id="IPR042099">
    <property type="entry name" value="ANL_N_sf"/>
</dbReference>
<name>A0A9X3D547_9ACTN</name>
<accession>A0A9X3D547</accession>
<comment type="cofactor">
    <cofactor evidence="1">
        <name>pantetheine 4'-phosphate</name>
        <dbReference type="ChEBI" id="CHEBI:47942"/>
    </cofactor>
</comment>
<dbReference type="AlphaFoldDB" id="A0A9X3D547"/>
<dbReference type="RefSeq" id="WP_266062217.1">
    <property type="nucleotide sequence ID" value="NZ_JAPKFM010000013.1"/>
</dbReference>
<gene>
    <name evidence="5" type="ORF">OSB52_13725</name>
</gene>
<sequence length="811" mass="85342">MSAHADRTAVHTGQALITYAELGRQVAQRSDRIGGADDPRPLAVRLDGSGDAVAALIAALLSGRPVVPVDAALPSERVRAMVGAVHARAFPGCDLPGCDLPAAATAAGPPPPTVRIPPSCLVIAFTSGSTGRPKAVLHPAALWLNQIEELGEELGLGPDHRAAQALPVGYGGGLDITLGALFNGATLHLVEPRLDGVDAAVRALRHHAPDSLHLSPALLRAICGAPDAHAALHAVGVVATCGEAVHSADVRALRALAPSATFINRSGSSETGNLTFNVVPPACPLPDGMLSAGRPARHKQIRIVDDAGTTLPDGEIGHVHVTSAHIASGYVVDGRVELFESAADGRRDHRLGDRGRFHDGELHLVGRTDDTIKIRGYRVDIAEITSAAMAVAGIDDAVVTITTTRGRPEIVAHLAPTPGRRPPAVADVRAALGTVLPTWMQPTHLIMVAALPRTSSGKVDRTALPDPVDRAPRVAPRSVTEGLLAPIWADLLSVSDIGADDDFTSLGGDSLTAVELIRRIEDTFGVRISPSTVVSAGTLAALATRIDGQADHAGAGVVAELPSVDDNFIRWAGRPLVFAFAGAGEAALAFAPLSRRMRGYRVIGLQAHALERRGLPDWTITRAARRCVDHITAIDPTGPYQFVGHSLGGVIAMEAARILARSGREVSHIVCLDTILTGPLGTRSSVALTDCTASAAHAAQSRAPARRTELWRTRMALLTAGWWRRPTEAQWALFHELGRRSAMLHRLRPYPGALTAVLAEDNPDLAEWWYSVAPECRAVHRVGGDHNGMLRSPHVDRTADLVRSALSGVPV</sequence>
<feature type="domain" description="Carrier" evidence="4">
    <location>
        <begin position="475"/>
        <end position="550"/>
    </location>
</feature>
<dbReference type="SUPFAM" id="SSF47336">
    <property type="entry name" value="ACP-like"/>
    <property type="match status" value="1"/>
</dbReference>
<dbReference type="Gene3D" id="3.30.300.30">
    <property type="match status" value="1"/>
</dbReference>
<dbReference type="EMBL" id="JAPKFM010000013">
    <property type="protein sequence ID" value="MCX2965153.1"/>
    <property type="molecule type" value="Genomic_DNA"/>
</dbReference>
<evidence type="ECO:0000313" key="5">
    <source>
        <dbReference type="EMBL" id="MCX2965153.1"/>
    </source>
</evidence>
<keyword evidence="6" id="KW-1185">Reference proteome</keyword>
<dbReference type="InterPro" id="IPR045851">
    <property type="entry name" value="AMP-bd_C_sf"/>
</dbReference>
<keyword evidence="2" id="KW-0596">Phosphopantetheine</keyword>
<dbReference type="InterPro" id="IPR009081">
    <property type="entry name" value="PP-bd_ACP"/>
</dbReference>
<dbReference type="Gene3D" id="3.40.50.12780">
    <property type="entry name" value="N-terminal domain of ligase-like"/>
    <property type="match status" value="1"/>
</dbReference>
<organism evidence="5 6">
    <name type="scientific">Gordonia aquimaris</name>
    <dbReference type="NCBI Taxonomy" id="2984863"/>
    <lineage>
        <taxon>Bacteria</taxon>
        <taxon>Bacillati</taxon>
        <taxon>Actinomycetota</taxon>
        <taxon>Actinomycetes</taxon>
        <taxon>Mycobacteriales</taxon>
        <taxon>Gordoniaceae</taxon>
        <taxon>Gordonia</taxon>
    </lineage>
</organism>
<evidence type="ECO:0000256" key="1">
    <source>
        <dbReference type="ARBA" id="ARBA00001957"/>
    </source>
</evidence>
<dbReference type="Gene3D" id="3.40.50.1820">
    <property type="entry name" value="alpha/beta hydrolase"/>
    <property type="match status" value="1"/>
</dbReference>
<dbReference type="PANTHER" id="PTHR44845">
    <property type="entry name" value="CARRIER DOMAIN-CONTAINING PROTEIN"/>
    <property type="match status" value="1"/>
</dbReference>
<dbReference type="InterPro" id="IPR036736">
    <property type="entry name" value="ACP-like_sf"/>
</dbReference>
<evidence type="ECO:0000256" key="3">
    <source>
        <dbReference type="ARBA" id="ARBA00022553"/>
    </source>
</evidence>
<dbReference type="InterPro" id="IPR000873">
    <property type="entry name" value="AMP-dep_synth/lig_dom"/>
</dbReference>
<dbReference type="InterPro" id="IPR025110">
    <property type="entry name" value="AMP-bd_C"/>
</dbReference>
<dbReference type="Pfam" id="PF00501">
    <property type="entry name" value="AMP-binding"/>
    <property type="match status" value="1"/>
</dbReference>
<comment type="caution">
    <text evidence="5">The sequence shown here is derived from an EMBL/GenBank/DDBJ whole genome shotgun (WGS) entry which is preliminary data.</text>
</comment>
<dbReference type="InterPro" id="IPR006162">
    <property type="entry name" value="Ppantetheine_attach_site"/>
</dbReference>
<dbReference type="GO" id="GO:0031177">
    <property type="term" value="F:phosphopantetheine binding"/>
    <property type="evidence" value="ECO:0007669"/>
    <property type="project" value="InterPro"/>
</dbReference>
<evidence type="ECO:0000256" key="2">
    <source>
        <dbReference type="ARBA" id="ARBA00022450"/>
    </source>
</evidence>
<dbReference type="SMART" id="SM00823">
    <property type="entry name" value="PKS_PP"/>
    <property type="match status" value="1"/>
</dbReference>
<dbReference type="PROSITE" id="PS00012">
    <property type="entry name" value="PHOSPHOPANTETHEINE"/>
    <property type="match status" value="1"/>
</dbReference>
<dbReference type="InterPro" id="IPR029058">
    <property type="entry name" value="AB_hydrolase_fold"/>
</dbReference>
<dbReference type="Pfam" id="PF13193">
    <property type="entry name" value="AMP-binding_C"/>
    <property type="match status" value="1"/>
</dbReference>
<dbReference type="SMART" id="SM01294">
    <property type="entry name" value="PKS_PP_betabranch"/>
    <property type="match status" value="1"/>
</dbReference>
<dbReference type="Gene3D" id="1.10.1200.10">
    <property type="entry name" value="ACP-like"/>
    <property type="match status" value="1"/>
</dbReference>
<dbReference type="SUPFAM" id="SSF56801">
    <property type="entry name" value="Acetyl-CoA synthetase-like"/>
    <property type="match status" value="1"/>
</dbReference>